<evidence type="ECO:0008006" key="3">
    <source>
        <dbReference type="Google" id="ProtNLM"/>
    </source>
</evidence>
<dbReference type="Gene3D" id="3.40.50.300">
    <property type="entry name" value="P-loop containing nucleotide triphosphate hydrolases"/>
    <property type="match status" value="1"/>
</dbReference>
<dbReference type="PATRIC" id="fig|742818.3.peg.975"/>
<sequence>MIRMGRVVLRNFKNTEYGSIAFPTFSKTISEGLQGPDIVGIYGQNGSGKTSVIDAMGVLKCLMAGEALPSRVFDFLPCDGKSFGIELEFLLDQSKGRVLPGGGVDCGDNETSGGPWLLSYEVEVARDEGVGFYVAAERLKAKDSSSSRAATVILDVRVERRGRDFLRLDCSPSGNWGALFSGRKRDQSEFDLALHLANERNMSMVFSKSVFSRIESLYNSMADDMELLSKRSESAFHRILEPYIFLVPEIAYNAIDNMVVLSTSSHAEVVLNYLHIRSNSAMLGGGSHSDFRMNLLAPSVLKESRVASFKGVIAGINMVLDSFLPGFSLLVNDLGRETMEDGATGVRVEVLSKRGEAVIPLRCESEGVKKLVSITNLLVGVYNNPSAFLAVDELDSGIFEYLLGQIIETMSQYARGQLLFTAHNLYPLEKLNAKSVVFSTANPSNRFITMTGIKTNHNLRDVYLRDLELGGQKEPMYRGTNRYEIDNAFYEAGQAMAELDG</sequence>
<organism evidence="1 2">
    <name type="scientific">Slackia piriformis YIT 12062</name>
    <dbReference type="NCBI Taxonomy" id="742818"/>
    <lineage>
        <taxon>Bacteria</taxon>
        <taxon>Bacillati</taxon>
        <taxon>Actinomycetota</taxon>
        <taxon>Coriobacteriia</taxon>
        <taxon>Eggerthellales</taxon>
        <taxon>Eggerthellaceae</taxon>
        <taxon>Slackia</taxon>
    </lineage>
</organism>
<evidence type="ECO:0000313" key="2">
    <source>
        <dbReference type="Proteomes" id="UP000006069"/>
    </source>
</evidence>
<evidence type="ECO:0000313" key="1">
    <source>
        <dbReference type="EMBL" id="EJZ83418.1"/>
    </source>
</evidence>
<dbReference type="eggNOG" id="COG1106">
    <property type="taxonomic scope" value="Bacteria"/>
</dbReference>
<proteinExistence type="predicted"/>
<accession>K0YJJ9</accession>
<dbReference type="EMBL" id="ADMD01000007">
    <property type="protein sequence ID" value="EJZ83418.1"/>
    <property type="molecule type" value="Genomic_DNA"/>
</dbReference>
<dbReference type="PANTHER" id="PTHR40396">
    <property type="entry name" value="ATPASE-LIKE PROTEIN"/>
    <property type="match status" value="1"/>
</dbReference>
<dbReference type="AlphaFoldDB" id="K0YJJ9"/>
<keyword evidence="2" id="KW-1185">Reference proteome</keyword>
<dbReference type="HOGENOM" id="CLU_608016_0_0_11"/>
<dbReference type="RefSeq" id="WP_009139137.1">
    <property type="nucleotide sequence ID" value="NZ_JH815198.1"/>
</dbReference>
<protein>
    <recommendedName>
        <fullName evidence="3">ATPase AAA-type core domain-containing protein</fullName>
    </recommendedName>
</protein>
<comment type="caution">
    <text evidence="1">The sequence shown here is derived from an EMBL/GenBank/DDBJ whole genome shotgun (WGS) entry which is preliminary data.</text>
</comment>
<name>K0YJJ9_9ACTN</name>
<dbReference type="InParanoid" id="K0YJJ9"/>
<reference evidence="1 2" key="1">
    <citation type="submission" date="2012-08" db="EMBL/GenBank/DDBJ databases">
        <title>The Genome Sequence of Slackia piriformis YIT 12062.</title>
        <authorList>
            <consortium name="The Broad Institute Genome Sequencing Platform"/>
            <person name="Earl A."/>
            <person name="Ward D."/>
            <person name="Feldgarden M."/>
            <person name="Gevers D."/>
            <person name="Morotomi M."/>
            <person name="Walker B."/>
            <person name="Young S.K."/>
            <person name="Zeng Q."/>
            <person name="Gargeya S."/>
            <person name="Fitzgerald M."/>
            <person name="Haas B."/>
            <person name="Abouelleil A."/>
            <person name="Alvarado L."/>
            <person name="Arachchi H.M."/>
            <person name="Berlin A.M."/>
            <person name="Chapman S.B."/>
            <person name="Goldberg J."/>
            <person name="Griggs A."/>
            <person name="Gujja S."/>
            <person name="Hansen M."/>
            <person name="Howarth C."/>
            <person name="Imamovic A."/>
            <person name="Larimer J."/>
            <person name="McCowen C."/>
            <person name="Montmayeur A."/>
            <person name="Murphy C."/>
            <person name="Neiman D."/>
            <person name="Pearson M."/>
            <person name="Priest M."/>
            <person name="Roberts A."/>
            <person name="Saif S."/>
            <person name="Shea T."/>
            <person name="Sisk P."/>
            <person name="Sykes S."/>
            <person name="Wortman J."/>
            <person name="Nusbaum C."/>
            <person name="Birren B."/>
        </authorList>
    </citation>
    <scope>NUCLEOTIDE SEQUENCE [LARGE SCALE GENOMIC DNA]</scope>
    <source>
        <strain evidence="1 2">YIT 12062</strain>
    </source>
</reference>
<dbReference type="SUPFAM" id="SSF52540">
    <property type="entry name" value="P-loop containing nucleoside triphosphate hydrolases"/>
    <property type="match status" value="1"/>
</dbReference>
<dbReference type="OrthoDB" id="9809324at2"/>
<dbReference type="InterPro" id="IPR027417">
    <property type="entry name" value="P-loop_NTPase"/>
</dbReference>
<dbReference type="Proteomes" id="UP000006069">
    <property type="component" value="Unassembled WGS sequence"/>
</dbReference>
<gene>
    <name evidence="1" type="ORF">HMPREF9451_00923</name>
</gene>
<dbReference type="PANTHER" id="PTHR40396:SF1">
    <property type="entry name" value="ATPASE AAA-TYPE CORE DOMAIN-CONTAINING PROTEIN"/>
    <property type="match status" value="1"/>
</dbReference>